<evidence type="ECO:0000259" key="1">
    <source>
        <dbReference type="Pfam" id="PF13098"/>
    </source>
</evidence>
<gene>
    <name evidence="2" type="ORF">V3328_16225</name>
</gene>
<dbReference type="Proteomes" id="UP001378188">
    <property type="component" value="Unassembled WGS sequence"/>
</dbReference>
<dbReference type="SUPFAM" id="SSF52833">
    <property type="entry name" value="Thioredoxin-like"/>
    <property type="match status" value="1"/>
</dbReference>
<sequence>MGVARDLGVAGGPAVRVIAGLLAAGLLLALPAAASEIGDDGLHKEDWFSLTFKDVAEDLESARSQGKRLAIIFEQRGCIYCAKVHEEVFSDPQVRDYIKQHYEVVQYDLHGAAEVTDLDGEVLTEKQAARKWGVIFTPTVIFLPEEANAGESVGQAAVSVMPGAFGRHTSLHMYEWVAEKGYEGDEHFQNYHARRLREDGIIGPNAE</sequence>
<comment type="caution">
    <text evidence="2">The sequence shown here is derived from an EMBL/GenBank/DDBJ whole genome shotgun (WGS) entry which is preliminary data.</text>
</comment>
<proteinExistence type="predicted"/>
<name>A0AAW9RUH2_9HYPH</name>
<evidence type="ECO:0000313" key="2">
    <source>
        <dbReference type="EMBL" id="MEJ8573039.1"/>
    </source>
</evidence>
<organism evidence="2 3">
    <name type="scientific">Microbaculum marinum</name>
    <dbReference type="NCBI Taxonomy" id="1764581"/>
    <lineage>
        <taxon>Bacteria</taxon>
        <taxon>Pseudomonadati</taxon>
        <taxon>Pseudomonadota</taxon>
        <taxon>Alphaproteobacteria</taxon>
        <taxon>Hyphomicrobiales</taxon>
        <taxon>Tepidamorphaceae</taxon>
        <taxon>Microbaculum</taxon>
    </lineage>
</organism>
<dbReference type="RefSeq" id="WP_340330730.1">
    <property type="nucleotide sequence ID" value="NZ_JAZHOF010000006.1"/>
</dbReference>
<dbReference type="InterPro" id="IPR036249">
    <property type="entry name" value="Thioredoxin-like_sf"/>
</dbReference>
<dbReference type="Pfam" id="PF13098">
    <property type="entry name" value="Thioredoxin_2"/>
    <property type="match status" value="1"/>
</dbReference>
<dbReference type="Gene3D" id="3.40.30.10">
    <property type="entry name" value="Glutaredoxin"/>
    <property type="match status" value="1"/>
</dbReference>
<dbReference type="EMBL" id="JAZHOF010000006">
    <property type="protein sequence ID" value="MEJ8573039.1"/>
    <property type="molecule type" value="Genomic_DNA"/>
</dbReference>
<evidence type="ECO:0000313" key="3">
    <source>
        <dbReference type="Proteomes" id="UP001378188"/>
    </source>
</evidence>
<reference evidence="2 3" key="1">
    <citation type="submission" date="2024-02" db="EMBL/GenBank/DDBJ databases">
        <title>Genome analysis and characterization of Microbaculum marinisediminis sp. nov., isolated from marine sediment.</title>
        <authorList>
            <person name="Du Z.-J."/>
            <person name="Ye Y.-Q."/>
            <person name="Zhang Z.-R."/>
            <person name="Yuan S.-M."/>
            <person name="Zhang X.-Y."/>
        </authorList>
    </citation>
    <scope>NUCLEOTIDE SEQUENCE [LARGE SCALE GENOMIC DNA]</scope>
    <source>
        <strain evidence="2 3">SDUM1044001</strain>
    </source>
</reference>
<keyword evidence="3" id="KW-1185">Reference proteome</keyword>
<dbReference type="CDD" id="cd02951">
    <property type="entry name" value="SoxW"/>
    <property type="match status" value="1"/>
</dbReference>
<accession>A0AAW9RUH2</accession>
<feature type="domain" description="Thioredoxin-like fold" evidence="1">
    <location>
        <begin position="62"/>
        <end position="146"/>
    </location>
</feature>
<dbReference type="InterPro" id="IPR041737">
    <property type="entry name" value="SoxW"/>
</dbReference>
<dbReference type="InterPro" id="IPR012336">
    <property type="entry name" value="Thioredoxin-like_fold"/>
</dbReference>
<dbReference type="AlphaFoldDB" id="A0AAW9RUH2"/>
<protein>
    <submittedName>
        <fullName evidence="2">Thioredoxin family protein</fullName>
    </submittedName>
</protein>